<sequence length="366" mass="41538">MKAFSTVTYGAQGLAALFAHHQFVTVTQGLYAQIIHEGKVLSEISAIDQVEHYTVKLDLSCNSESMWSNLLNWYFKDALDHCSQYVAYLRHIAAEFSCGKKPSLQKESVDVLSIPLLNLKSSGSKDERDMVQLIPGTIEGKPYTTGWIMKGKLLDKWIQNKWIFYCDNRWFISDQTYISENKGTYLIEWTEPGLYHIYLGNHDAKLGWPHLPKGDLTATVLFFGDSIKGQQIRINVDVHAISIPNSYYESMKKKLPENNSWKIDGYGQFTGPCTDISFPKSMLRGGKTSLAFKIKFSNNETIELSAMHYIYKEKDMCSLLIDKSDDETWVLGTAIVNAKSILIENTGEDLIYRFAESYNALRVASP</sequence>
<dbReference type="Proteomes" id="UP000053237">
    <property type="component" value="Unassembled WGS sequence"/>
</dbReference>
<name>A0A024FVI8_9STRA</name>
<reference evidence="1 2" key="1">
    <citation type="submission" date="2012-05" db="EMBL/GenBank/DDBJ databases">
        <title>Recombination and specialization in a pathogen metapopulation.</title>
        <authorList>
            <person name="Gardiner A."/>
            <person name="Kemen E."/>
            <person name="Schultz-Larsen T."/>
            <person name="MacLean D."/>
            <person name="Van Oosterhout C."/>
            <person name="Jones J.D.G."/>
        </authorList>
    </citation>
    <scope>NUCLEOTIDE SEQUENCE [LARGE SCALE GENOMIC DNA]</scope>
    <source>
        <strain evidence="1 2">Ac Nc2</strain>
    </source>
</reference>
<comment type="caution">
    <text evidence="1">The sequence shown here is derived from an EMBL/GenBank/DDBJ whole genome shotgun (WGS) entry which is preliminary data.</text>
</comment>
<gene>
    <name evidence="1" type="ORF">BN9_124480</name>
</gene>
<evidence type="ECO:0000313" key="1">
    <source>
        <dbReference type="EMBL" id="CCI11140.1"/>
    </source>
</evidence>
<proteinExistence type="predicted"/>
<dbReference type="Gene3D" id="2.40.70.10">
    <property type="entry name" value="Acid Proteases"/>
    <property type="match status" value="1"/>
</dbReference>
<dbReference type="InParanoid" id="A0A024FVI8"/>
<dbReference type="InterPro" id="IPR021109">
    <property type="entry name" value="Peptidase_aspartic_dom_sf"/>
</dbReference>
<evidence type="ECO:0000313" key="2">
    <source>
        <dbReference type="Proteomes" id="UP000053237"/>
    </source>
</evidence>
<organism evidence="1 2">
    <name type="scientific">Albugo candida</name>
    <dbReference type="NCBI Taxonomy" id="65357"/>
    <lineage>
        <taxon>Eukaryota</taxon>
        <taxon>Sar</taxon>
        <taxon>Stramenopiles</taxon>
        <taxon>Oomycota</taxon>
        <taxon>Peronosporomycetes</taxon>
        <taxon>Albuginales</taxon>
        <taxon>Albuginaceae</taxon>
        <taxon>Albugo</taxon>
    </lineage>
</organism>
<dbReference type="SUPFAM" id="SSF50630">
    <property type="entry name" value="Acid proteases"/>
    <property type="match status" value="1"/>
</dbReference>
<protein>
    <submittedName>
        <fullName evidence="1">Uncharacterized protein</fullName>
    </submittedName>
</protein>
<dbReference type="AlphaFoldDB" id="A0A024FVI8"/>
<accession>A0A024FVI8</accession>
<dbReference type="EMBL" id="CAIX01000567">
    <property type="protein sequence ID" value="CCI11140.1"/>
    <property type="molecule type" value="Genomic_DNA"/>
</dbReference>
<keyword evidence="2" id="KW-1185">Reference proteome</keyword>